<dbReference type="AlphaFoldDB" id="A2FKS7"/>
<dbReference type="VEuPathDB" id="TrichDB:TVAGG3_0727430"/>
<feature type="transmembrane region" description="Helical" evidence="1">
    <location>
        <begin position="26"/>
        <end position="45"/>
    </location>
</feature>
<dbReference type="KEGG" id="tva:4752234"/>
<dbReference type="EMBL" id="DS113854">
    <property type="protein sequence ID" value="EAX94501.1"/>
    <property type="molecule type" value="Genomic_DNA"/>
</dbReference>
<accession>A2FKS7</accession>
<dbReference type="InterPro" id="IPR036259">
    <property type="entry name" value="MFS_trans_sf"/>
</dbReference>
<dbReference type="Gene3D" id="1.20.1250.20">
    <property type="entry name" value="MFS general substrate transporter like domains"/>
    <property type="match status" value="1"/>
</dbReference>
<reference evidence="2" key="1">
    <citation type="submission" date="2006-10" db="EMBL/GenBank/DDBJ databases">
        <authorList>
            <person name="Amadeo P."/>
            <person name="Zhao Q."/>
            <person name="Wortman J."/>
            <person name="Fraser-Liggett C."/>
            <person name="Carlton J."/>
        </authorList>
    </citation>
    <scope>NUCLEOTIDE SEQUENCE</scope>
    <source>
        <strain evidence="2">G3</strain>
    </source>
</reference>
<keyword evidence="1" id="KW-0472">Membrane</keyword>
<organism evidence="2 3">
    <name type="scientific">Trichomonas vaginalis (strain ATCC PRA-98 / G3)</name>
    <dbReference type="NCBI Taxonomy" id="412133"/>
    <lineage>
        <taxon>Eukaryota</taxon>
        <taxon>Metamonada</taxon>
        <taxon>Parabasalia</taxon>
        <taxon>Trichomonadida</taxon>
        <taxon>Trichomonadidae</taxon>
        <taxon>Trichomonas</taxon>
    </lineage>
</organism>
<dbReference type="VEuPathDB" id="TrichDB:TVAG_241880"/>
<gene>
    <name evidence="2" type="ORF">TVAG_241880</name>
</gene>
<evidence type="ECO:0008006" key="4">
    <source>
        <dbReference type="Google" id="ProtNLM"/>
    </source>
</evidence>
<feature type="transmembrane region" description="Helical" evidence="1">
    <location>
        <begin position="132"/>
        <end position="152"/>
    </location>
</feature>
<feature type="transmembrane region" description="Helical" evidence="1">
    <location>
        <begin position="51"/>
        <end position="76"/>
    </location>
</feature>
<dbReference type="RefSeq" id="XP_001307431.1">
    <property type="nucleotide sequence ID" value="XM_001307430.1"/>
</dbReference>
<name>A2FKS7_TRIV3</name>
<dbReference type="SUPFAM" id="SSF103473">
    <property type="entry name" value="MFS general substrate transporter"/>
    <property type="match status" value="1"/>
</dbReference>
<feature type="transmembrane region" description="Helical" evidence="1">
    <location>
        <begin position="88"/>
        <end position="112"/>
    </location>
</feature>
<keyword evidence="3" id="KW-1185">Reference proteome</keyword>
<evidence type="ECO:0000313" key="3">
    <source>
        <dbReference type="Proteomes" id="UP000001542"/>
    </source>
</evidence>
<sequence>MAFHIGVFVGSLVLPQICKCLKKSKYVLLFCGIVESGILYAIFGLGNRLSFIAVLSLFGTFGIFTRPNIAIAYPLLHTYYEPELAGTATGIANFCTSFTTSISIQISSSIIAHYGHTDSTSGHVYTWKGYQYGLWLIHSIEGTLAILFAIFIKDGDSQCCKKKRQKLESAMESTEGTLTAPLIV</sequence>
<reference evidence="2" key="2">
    <citation type="journal article" date="2007" name="Science">
        <title>Draft genome sequence of the sexually transmitted pathogen Trichomonas vaginalis.</title>
        <authorList>
            <person name="Carlton J.M."/>
            <person name="Hirt R.P."/>
            <person name="Silva J.C."/>
            <person name="Delcher A.L."/>
            <person name="Schatz M."/>
            <person name="Zhao Q."/>
            <person name="Wortman J.R."/>
            <person name="Bidwell S.L."/>
            <person name="Alsmark U.C.M."/>
            <person name="Besteiro S."/>
            <person name="Sicheritz-Ponten T."/>
            <person name="Noel C.J."/>
            <person name="Dacks J.B."/>
            <person name="Foster P.G."/>
            <person name="Simillion C."/>
            <person name="Van de Peer Y."/>
            <person name="Miranda-Saavedra D."/>
            <person name="Barton G.J."/>
            <person name="Westrop G.D."/>
            <person name="Mueller S."/>
            <person name="Dessi D."/>
            <person name="Fiori P.L."/>
            <person name="Ren Q."/>
            <person name="Paulsen I."/>
            <person name="Zhang H."/>
            <person name="Bastida-Corcuera F.D."/>
            <person name="Simoes-Barbosa A."/>
            <person name="Brown M.T."/>
            <person name="Hayes R.D."/>
            <person name="Mukherjee M."/>
            <person name="Okumura C.Y."/>
            <person name="Schneider R."/>
            <person name="Smith A.J."/>
            <person name="Vanacova S."/>
            <person name="Villalvazo M."/>
            <person name="Haas B.J."/>
            <person name="Pertea M."/>
            <person name="Feldblyum T.V."/>
            <person name="Utterback T.R."/>
            <person name="Shu C.L."/>
            <person name="Osoegawa K."/>
            <person name="de Jong P.J."/>
            <person name="Hrdy I."/>
            <person name="Horvathova L."/>
            <person name="Zubacova Z."/>
            <person name="Dolezal P."/>
            <person name="Malik S.B."/>
            <person name="Logsdon J.M. Jr."/>
            <person name="Henze K."/>
            <person name="Gupta A."/>
            <person name="Wang C.C."/>
            <person name="Dunne R.L."/>
            <person name="Upcroft J.A."/>
            <person name="Upcroft P."/>
            <person name="White O."/>
            <person name="Salzberg S.L."/>
            <person name="Tang P."/>
            <person name="Chiu C.-H."/>
            <person name="Lee Y.-S."/>
            <person name="Embley T.M."/>
            <person name="Coombs G.H."/>
            <person name="Mottram J.C."/>
            <person name="Tachezy J."/>
            <person name="Fraser-Liggett C.M."/>
            <person name="Johnson P.J."/>
        </authorList>
    </citation>
    <scope>NUCLEOTIDE SEQUENCE [LARGE SCALE GENOMIC DNA]</scope>
    <source>
        <strain evidence="2">G3</strain>
    </source>
</reference>
<keyword evidence="1" id="KW-1133">Transmembrane helix</keyword>
<proteinExistence type="predicted"/>
<evidence type="ECO:0000313" key="2">
    <source>
        <dbReference type="EMBL" id="EAX94501.1"/>
    </source>
</evidence>
<protein>
    <recommendedName>
        <fullName evidence="4">Major facilitator superfamily (MFS) profile domain-containing protein</fullName>
    </recommendedName>
</protein>
<dbReference type="InParanoid" id="A2FKS7"/>
<dbReference type="Proteomes" id="UP000001542">
    <property type="component" value="Unassembled WGS sequence"/>
</dbReference>
<keyword evidence="1" id="KW-0812">Transmembrane</keyword>
<evidence type="ECO:0000256" key="1">
    <source>
        <dbReference type="SAM" id="Phobius"/>
    </source>
</evidence>